<name>A0A835XUC2_9CHLO</name>
<feature type="compositionally biased region" description="Low complexity" evidence="1">
    <location>
        <begin position="673"/>
        <end position="688"/>
    </location>
</feature>
<dbReference type="PANTHER" id="PTHR46483">
    <property type="entry name" value="PHOSPHOLIPASE A1 PLIP2, CHLOROPLASTIC"/>
    <property type="match status" value="1"/>
</dbReference>
<accession>A0A835XUC2</accession>
<protein>
    <submittedName>
        <fullName evidence="2">Uncharacterized protein</fullName>
    </submittedName>
</protein>
<feature type="region of interest" description="Disordered" evidence="1">
    <location>
        <begin position="189"/>
        <end position="234"/>
    </location>
</feature>
<dbReference type="OrthoDB" id="538699at2759"/>
<dbReference type="Proteomes" id="UP000612055">
    <property type="component" value="Unassembled WGS sequence"/>
</dbReference>
<evidence type="ECO:0000313" key="3">
    <source>
        <dbReference type="Proteomes" id="UP000612055"/>
    </source>
</evidence>
<evidence type="ECO:0000256" key="1">
    <source>
        <dbReference type="SAM" id="MobiDB-lite"/>
    </source>
</evidence>
<dbReference type="PANTHER" id="PTHR46483:SF4">
    <property type="entry name" value="PHOSPHOLIPASE A1 PLIP2, CHLOROPLASTIC"/>
    <property type="match status" value="1"/>
</dbReference>
<gene>
    <name evidence="2" type="ORF">HYH03_011635</name>
</gene>
<feature type="region of interest" description="Disordered" evidence="1">
    <location>
        <begin position="518"/>
        <end position="542"/>
    </location>
</feature>
<organism evidence="2 3">
    <name type="scientific">Edaphochlamys debaryana</name>
    <dbReference type="NCBI Taxonomy" id="47281"/>
    <lineage>
        <taxon>Eukaryota</taxon>
        <taxon>Viridiplantae</taxon>
        <taxon>Chlorophyta</taxon>
        <taxon>core chlorophytes</taxon>
        <taxon>Chlorophyceae</taxon>
        <taxon>CS clade</taxon>
        <taxon>Chlamydomonadales</taxon>
        <taxon>Chlamydomonadales incertae sedis</taxon>
        <taxon>Edaphochlamys</taxon>
    </lineage>
</organism>
<dbReference type="InterPro" id="IPR043367">
    <property type="entry name" value="PLIP1/2/3"/>
</dbReference>
<dbReference type="GO" id="GO:0008970">
    <property type="term" value="F:phospholipase A1 activity"/>
    <property type="evidence" value="ECO:0007669"/>
    <property type="project" value="InterPro"/>
</dbReference>
<feature type="region of interest" description="Disordered" evidence="1">
    <location>
        <begin position="673"/>
        <end position="699"/>
    </location>
</feature>
<keyword evidence="3" id="KW-1185">Reference proteome</keyword>
<proteinExistence type="predicted"/>
<dbReference type="EMBL" id="JAEHOE010000068">
    <property type="protein sequence ID" value="KAG2489832.1"/>
    <property type="molecule type" value="Genomic_DNA"/>
</dbReference>
<comment type="caution">
    <text evidence="2">The sequence shown here is derived from an EMBL/GenBank/DDBJ whole genome shotgun (WGS) entry which is preliminary data.</text>
</comment>
<evidence type="ECO:0000313" key="2">
    <source>
        <dbReference type="EMBL" id="KAG2489832.1"/>
    </source>
</evidence>
<feature type="compositionally biased region" description="Acidic residues" evidence="1">
    <location>
        <begin position="218"/>
        <end position="227"/>
    </location>
</feature>
<reference evidence="2" key="1">
    <citation type="journal article" date="2020" name="bioRxiv">
        <title>Comparative genomics of Chlamydomonas.</title>
        <authorList>
            <person name="Craig R.J."/>
            <person name="Hasan A.R."/>
            <person name="Ness R.W."/>
            <person name="Keightley P.D."/>
        </authorList>
    </citation>
    <scope>NUCLEOTIDE SEQUENCE</scope>
    <source>
        <strain evidence="2">CCAP 11/70</strain>
    </source>
</reference>
<dbReference type="AlphaFoldDB" id="A0A835XUC2"/>
<sequence>MALQTRKERPAVSGLGSKCNSGLPRVARRLRAGHPRNAYTACPLRGATATLRGAASPSVFRLAASTRAAETTVQDDGPSTSTSAAPLLDARLSVADRAVLALARAAADVSNRAAAERAAAAHGLVLVTSSEACLAPLVPLGSTMDDEGEYADGMALAPPLERLGATEDRAGPRTLLSSVFASRTSTTSAAASAAARPVMPPRPVAPSRPVADGAGGGDDTETEDESDLSGASAASAAAAAASSGGSGTTSLRAPAATPAAAATPSTGLLGAAAAALSRMAKVATEAAEAQAAAPSQRPTVAARAKAGATAAAASVAQAAARASANMLPLYGDSSSSWLVADDPAGSVRYIVVAAGPDLGGRGSGELQRDLVTFETYGLGAKVNKKLYAEATSLYARFMPLVMDHLEANPWGTVCFGGEGVGGSLAVLLQLMAVARGLRFARLLPAVSVGGQAVVVQVPREQRRLWGSATDRQGPNAHHHGHLDLDHVDDLLEDLMSRTVLEELGLPQDAVRNIVLQQPQGSRPKPAAQQGAALAGSGGGGQAGAAPLAGMPMQVFRLVGKVVEVETVGSVSSSRALAAAERATAMTVRSTAGAVGGGEPSAMPFDSVEYDTDGSSGQAGMDPAATARSAGGQPGKVFGMGMISSIAAAATKAAAAAAAQQLRLLGASALKAATGSGSGGASARQSQGPSKRRATVTAAAAKQLAAPPAALALPPPPPIAADEVRHLQGVAGQTMDDEEAAAWGV</sequence>
<feature type="compositionally biased region" description="Low complexity" evidence="1">
    <location>
        <begin position="525"/>
        <end position="534"/>
    </location>
</feature>